<dbReference type="Proteomes" id="UP000681967">
    <property type="component" value="Unassembled WGS sequence"/>
</dbReference>
<dbReference type="Proteomes" id="UP000676336">
    <property type="component" value="Unassembled WGS sequence"/>
</dbReference>
<dbReference type="Proteomes" id="UP000681720">
    <property type="component" value="Unassembled WGS sequence"/>
</dbReference>
<organism evidence="1 4">
    <name type="scientific">Rotaria magnacalcarata</name>
    <dbReference type="NCBI Taxonomy" id="392030"/>
    <lineage>
        <taxon>Eukaryota</taxon>
        <taxon>Metazoa</taxon>
        <taxon>Spiralia</taxon>
        <taxon>Gnathifera</taxon>
        <taxon>Rotifera</taxon>
        <taxon>Eurotatoria</taxon>
        <taxon>Bdelloidea</taxon>
        <taxon>Philodinida</taxon>
        <taxon>Philodinidae</taxon>
        <taxon>Rotaria</taxon>
    </lineage>
</organism>
<evidence type="ECO:0000313" key="2">
    <source>
        <dbReference type="EMBL" id="CAF4707044.1"/>
    </source>
</evidence>
<evidence type="ECO:0000313" key="3">
    <source>
        <dbReference type="EMBL" id="CAF5185394.1"/>
    </source>
</evidence>
<feature type="non-terminal residue" evidence="1">
    <location>
        <position position="1"/>
    </location>
</feature>
<dbReference type="AlphaFoldDB" id="A0A8S2R7P4"/>
<sequence>EQNGVLFCNAPFTSNLSLVFGELNAKKEQNIIENYSVNQTTLEQIFVRLAGHDVNDDDNLAETDCIPLQPVFNATNATQGMFASRTNATKSLTRKIYFDTVLKFNGETRKYNER</sequence>
<dbReference type="EMBL" id="CAJOBH010009819">
    <property type="protein sequence ID" value="CAF4149862.1"/>
    <property type="molecule type" value="Genomic_DNA"/>
</dbReference>
<comment type="caution">
    <text evidence="1">The sequence shown here is derived from an EMBL/GenBank/DDBJ whole genome shotgun (WGS) entry which is preliminary data.</text>
</comment>
<protein>
    <submittedName>
        <fullName evidence="1">Uncharacterized protein</fullName>
    </submittedName>
</protein>
<gene>
    <name evidence="1" type="ORF">BYL167_LOCUS21475</name>
    <name evidence="2" type="ORF">GIL414_LOCUS43294</name>
    <name evidence="3" type="ORF">SMN809_LOCUS70319</name>
</gene>
<reference evidence="1" key="1">
    <citation type="submission" date="2021-02" db="EMBL/GenBank/DDBJ databases">
        <authorList>
            <person name="Nowell W R."/>
        </authorList>
    </citation>
    <scope>NUCLEOTIDE SEQUENCE</scope>
</reference>
<dbReference type="EMBL" id="CAJOBI010321216">
    <property type="protein sequence ID" value="CAF5185394.1"/>
    <property type="molecule type" value="Genomic_DNA"/>
</dbReference>
<proteinExistence type="predicted"/>
<evidence type="ECO:0000313" key="1">
    <source>
        <dbReference type="EMBL" id="CAF4149862.1"/>
    </source>
</evidence>
<accession>A0A8S2R7P4</accession>
<dbReference type="EMBL" id="CAJOBJ010127634">
    <property type="protein sequence ID" value="CAF4707044.1"/>
    <property type="molecule type" value="Genomic_DNA"/>
</dbReference>
<name>A0A8S2R7P4_9BILA</name>
<evidence type="ECO:0000313" key="4">
    <source>
        <dbReference type="Proteomes" id="UP000681967"/>
    </source>
</evidence>